<dbReference type="OrthoDB" id="9806939at2"/>
<dbReference type="GO" id="GO:0022857">
    <property type="term" value="F:transmembrane transporter activity"/>
    <property type="evidence" value="ECO:0007669"/>
    <property type="project" value="InterPro"/>
</dbReference>
<reference evidence="6 7" key="1">
    <citation type="submission" date="2016-10" db="EMBL/GenBank/DDBJ databases">
        <authorList>
            <person name="de Groot N.N."/>
        </authorList>
    </citation>
    <scope>NUCLEOTIDE SEQUENCE [LARGE SCALE GENOMIC DNA]</scope>
    <source>
        <strain evidence="6 7">RK1</strain>
    </source>
</reference>
<evidence type="ECO:0000313" key="6">
    <source>
        <dbReference type="EMBL" id="SFH89264.1"/>
    </source>
</evidence>
<dbReference type="InterPro" id="IPR051909">
    <property type="entry name" value="MFP_Cation_Efflux"/>
</dbReference>
<name>A0A1I3DR89_9SPHI</name>
<dbReference type="EMBL" id="FOQO01000001">
    <property type="protein sequence ID" value="SFH89264.1"/>
    <property type="molecule type" value="Genomic_DNA"/>
</dbReference>
<keyword evidence="2" id="KW-0813">Transport</keyword>
<evidence type="ECO:0000256" key="4">
    <source>
        <dbReference type="SAM" id="SignalP"/>
    </source>
</evidence>
<evidence type="ECO:0000259" key="5">
    <source>
        <dbReference type="Pfam" id="PF25975"/>
    </source>
</evidence>
<proteinExistence type="inferred from homology"/>
<dbReference type="Pfam" id="PF25975">
    <property type="entry name" value="CzcB_C"/>
    <property type="match status" value="1"/>
</dbReference>
<evidence type="ECO:0000256" key="3">
    <source>
        <dbReference type="SAM" id="MobiDB-lite"/>
    </source>
</evidence>
<feature type="chain" id="PRO_5011532510" evidence="4">
    <location>
        <begin position="22"/>
        <end position="422"/>
    </location>
</feature>
<dbReference type="InterPro" id="IPR006143">
    <property type="entry name" value="RND_pump_MFP"/>
</dbReference>
<dbReference type="PROSITE" id="PS51257">
    <property type="entry name" value="PROKAR_LIPOPROTEIN"/>
    <property type="match status" value="1"/>
</dbReference>
<feature type="compositionally biased region" description="Basic and acidic residues" evidence="3">
    <location>
        <begin position="25"/>
        <end position="76"/>
    </location>
</feature>
<dbReference type="PANTHER" id="PTHR30097:SF4">
    <property type="entry name" value="SLR6042 PROTEIN"/>
    <property type="match status" value="1"/>
</dbReference>
<dbReference type="GO" id="GO:0016020">
    <property type="term" value="C:membrane"/>
    <property type="evidence" value="ECO:0007669"/>
    <property type="project" value="InterPro"/>
</dbReference>
<evidence type="ECO:0000256" key="2">
    <source>
        <dbReference type="ARBA" id="ARBA00022448"/>
    </source>
</evidence>
<dbReference type="GO" id="GO:0030313">
    <property type="term" value="C:cell envelope"/>
    <property type="evidence" value="ECO:0007669"/>
    <property type="project" value="TreeGrafter"/>
</dbReference>
<keyword evidence="7" id="KW-1185">Reference proteome</keyword>
<feature type="domain" description="CzcB-like C-terminal circularly permuted SH3-like" evidence="5">
    <location>
        <begin position="349"/>
        <end position="408"/>
    </location>
</feature>
<dbReference type="RefSeq" id="WP_090623997.1">
    <property type="nucleotide sequence ID" value="NZ_FOQO01000001.1"/>
</dbReference>
<dbReference type="Gene3D" id="2.40.30.170">
    <property type="match status" value="1"/>
</dbReference>
<dbReference type="GO" id="GO:0015679">
    <property type="term" value="P:plasma membrane copper ion transport"/>
    <property type="evidence" value="ECO:0007669"/>
    <property type="project" value="TreeGrafter"/>
</dbReference>
<evidence type="ECO:0000313" key="7">
    <source>
        <dbReference type="Proteomes" id="UP000198670"/>
    </source>
</evidence>
<dbReference type="Gene3D" id="2.40.420.20">
    <property type="match status" value="1"/>
</dbReference>
<dbReference type="AlphaFoldDB" id="A0A1I3DR89"/>
<sequence length="422" mass="46044">MKRIFLGVFVLLYLLSACNSATKQSDNKETTQSDHSGHDHSGDDHDHSGHDHSHDDHDHSEHDHSQDDDDHSGHDHDEEELGDNEVAFSDEQAKRVNLTIEKVAPQPFYQIIKTSGQLIAPVGEESTIVASTSGIIKFTGGGLNAGTAVNNGQRIAVVSARNIVDGDPVAKSRLQYETAKKEFERAELLAKDTLISMADYNQAKLNYENAQVAYNALANQSTGSGVNITSNTQGYIKNLLVSDGEYVSVGQPILTVTKNKRIQLKADVSEQNAGIISQITSANFKTANGRESYSIDELNGKLVSYGKLLDGSSFYIPVIFEFNNTGHFLTGAFVTVYLKTRTIEQAITAPLTAIIEEQGLFFVYVKDREHIYKKKEIKKGADDGKRALILSGLASGEELVATSAYHLKLASMSSAIPHGHSH</sequence>
<keyword evidence="4" id="KW-0732">Signal</keyword>
<gene>
    <name evidence="6" type="ORF">SAMN05444682_101602</name>
</gene>
<dbReference type="Gene3D" id="2.40.50.100">
    <property type="match status" value="1"/>
</dbReference>
<dbReference type="PANTHER" id="PTHR30097">
    <property type="entry name" value="CATION EFFLUX SYSTEM PROTEIN CUSB"/>
    <property type="match status" value="1"/>
</dbReference>
<dbReference type="SUPFAM" id="SSF111369">
    <property type="entry name" value="HlyD-like secretion proteins"/>
    <property type="match status" value="1"/>
</dbReference>
<dbReference type="STRING" id="1477437.SAMN05444682_101602"/>
<feature type="signal peptide" evidence="4">
    <location>
        <begin position="1"/>
        <end position="21"/>
    </location>
</feature>
<dbReference type="InterPro" id="IPR058649">
    <property type="entry name" value="CzcB_C"/>
</dbReference>
<organism evidence="6 7">
    <name type="scientific">Parapedobacter indicus</name>
    <dbReference type="NCBI Taxonomy" id="1477437"/>
    <lineage>
        <taxon>Bacteria</taxon>
        <taxon>Pseudomonadati</taxon>
        <taxon>Bacteroidota</taxon>
        <taxon>Sphingobacteriia</taxon>
        <taxon>Sphingobacteriales</taxon>
        <taxon>Sphingobacteriaceae</taxon>
        <taxon>Parapedobacter</taxon>
    </lineage>
</organism>
<feature type="region of interest" description="Disordered" evidence="3">
    <location>
        <begin position="23"/>
        <end position="80"/>
    </location>
</feature>
<evidence type="ECO:0000256" key="1">
    <source>
        <dbReference type="ARBA" id="ARBA00009477"/>
    </source>
</evidence>
<dbReference type="Proteomes" id="UP000198670">
    <property type="component" value="Unassembled WGS sequence"/>
</dbReference>
<dbReference type="GO" id="GO:0060003">
    <property type="term" value="P:copper ion export"/>
    <property type="evidence" value="ECO:0007669"/>
    <property type="project" value="TreeGrafter"/>
</dbReference>
<dbReference type="NCBIfam" id="TIGR01730">
    <property type="entry name" value="RND_mfp"/>
    <property type="match status" value="1"/>
</dbReference>
<protein>
    <submittedName>
        <fullName evidence="6">RND family efflux transporter, MFP subunit</fullName>
    </submittedName>
</protein>
<dbReference type="Gene3D" id="1.10.287.470">
    <property type="entry name" value="Helix hairpin bin"/>
    <property type="match status" value="1"/>
</dbReference>
<comment type="similarity">
    <text evidence="1">Belongs to the membrane fusion protein (MFP) (TC 8.A.1) family.</text>
</comment>
<accession>A0A1I3DR89</accession>